<dbReference type="STRING" id="1552123.EP57_10870"/>
<dbReference type="Proteomes" id="UP000529446">
    <property type="component" value="Unassembled WGS sequence"/>
</dbReference>
<dbReference type="Proteomes" id="UP000550367">
    <property type="component" value="Unassembled WGS sequence"/>
</dbReference>
<dbReference type="EMBL" id="JAARZS010000003">
    <property type="protein sequence ID" value="MBC2283077.1"/>
    <property type="molecule type" value="Genomic_DNA"/>
</dbReference>
<dbReference type="GO" id="GO:0000287">
    <property type="term" value="F:magnesium ion binding"/>
    <property type="evidence" value="ECO:0007669"/>
    <property type="project" value="TreeGrafter"/>
</dbReference>
<dbReference type="AlphaFoldDB" id="A0A099W5Y5"/>
<dbReference type="NCBIfam" id="TIGR01484">
    <property type="entry name" value="HAD-SF-IIB"/>
    <property type="match status" value="1"/>
</dbReference>
<dbReference type="GO" id="GO:0016791">
    <property type="term" value="F:phosphatase activity"/>
    <property type="evidence" value="ECO:0007669"/>
    <property type="project" value="TreeGrafter"/>
</dbReference>
<dbReference type="EMBL" id="JAAROL010000001">
    <property type="protein sequence ID" value="MBC1330503.1"/>
    <property type="molecule type" value="Genomic_DNA"/>
</dbReference>
<dbReference type="Proteomes" id="UP000546244">
    <property type="component" value="Unassembled WGS sequence"/>
</dbReference>
<reference evidence="16 17" key="2">
    <citation type="submission" date="2020-03" db="EMBL/GenBank/DDBJ databases">
        <title>Soil Listeria distribution.</title>
        <authorList>
            <person name="Liao J."/>
            <person name="Wiedmann M."/>
        </authorList>
    </citation>
    <scope>NUCLEOTIDE SEQUENCE [LARGE SCALE GENOMIC DNA]</scope>
    <source>
        <strain evidence="13 25">FSL L7-0039</strain>
        <strain evidence="12 21">FSL L7-0051</strain>
        <strain evidence="11 26">FSL L7-0054</strain>
        <strain evidence="10 24">FSL L7-0153</strain>
        <strain evidence="9 16">FSL L7-0245</strain>
        <strain evidence="8 17">FSL L7-0360</strain>
        <strain evidence="7 19">FSL L7-0978</strain>
        <strain evidence="5 20">FSL L7-1387</strain>
        <strain evidence="6 27">FSL L7-1427</strain>
        <strain evidence="4 28">FSL L7-1681</strain>
        <strain evidence="2 22">FSL L7-1816</strain>
        <strain evidence="3 18">FSL L7-1833</strain>
        <strain evidence="14 23">FSL L7-1850</strain>
    </source>
</reference>
<keyword evidence="15" id="KW-1185">Reference proteome</keyword>
<dbReference type="PANTHER" id="PTHR10000">
    <property type="entry name" value="PHOSPHOSERINE PHOSPHATASE"/>
    <property type="match status" value="1"/>
</dbReference>
<dbReference type="EMBL" id="JAARXI010000006">
    <property type="protein sequence ID" value="MBC2117414.1"/>
    <property type="molecule type" value="Genomic_DNA"/>
</dbReference>
<dbReference type="InterPro" id="IPR036412">
    <property type="entry name" value="HAD-like_sf"/>
</dbReference>
<dbReference type="EMBL" id="JAARVG010000008">
    <property type="protein sequence ID" value="MBC1793746.1"/>
    <property type="molecule type" value="Genomic_DNA"/>
</dbReference>
<dbReference type="Proteomes" id="UP000541955">
    <property type="component" value="Unassembled WGS sequence"/>
</dbReference>
<evidence type="ECO:0000313" key="15">
    <source>
        <dbReference type="Proteomes" id="UP000029844"/>
    </source>
</evidence>
<reference evidence="1 15" key="1">
    <citation type="submission" date="2014-05" db="EMBL/GenBank/DDBJ databases">
        <title>Novel Listeriaceae from food processing environments.</title>
        <authorList>
            <person name="den Bakker H.C."/>
        </authorList>
    </citation>
    <scope>NUCLEOTIDE SEQUENCE [LARGE SCALE GENOMIC DNA]</scope>
    <source>
        <strain evidence="1 15">FSL A5-0281</strain>
    </source>
</reference>
<dbReference type="SFLD" id="SFLDG01140">
    <property type="entry name" value="C2.B:_Phosphomannomutase_and_P"/>
    <property type="match status" value="1"/>
</dbReference>
<evidence type="ECO:0000313" key="21">
    <source>
        <dbReference type="Proteomes" id="UP000543005"/>
    </source>
</evidence>
<dbReference type="Pfam" id="PF08282">
    <property type="entry name" value="Hydrolase_3"/>
    <property type="match status" value="1"/>
</dbReference>
<evidence type="ECO:0000313" key="18">
    <source>
        <dbReference type="Proteomes" id="UP000532866"/>
    </source>
</evidence>
<dbReference type="EMBL" id="JAAROV010000001">
    <property type="protein sequence ID" value="MBC1315346.1"/>
    <property type="molecule type" value="Genomic_DNA"/>
</dbReference>
<dbReference type="SUPFAM" id="SSF56784">
    <property type="entry name" value="HAD-like"/>
    <property type="match status" value="1"/>
</dbReference>
<evidence type="ECO:0000313" key="12">
    <source>
        <dbReference type="EMBL" id="MBC2292279.1"/>
    </source>
</evidence>
<evidence type="ECO:0000313" key="22">
    <source>
        <dbReference type="Proteomes" id="UP000543379"/>
    </source>
</evidence>
<protein>
    <submittedName>
        <fullName evidence="2">Cof-type HAD-IIB family hydrolase</fullName>
    </submittedName>
    <submittedName>
        <fullName evidence="1">Hydrolase Cof</fullName>
    </submittedName>
</protein>
<evidence type="ECO:0000313" key="23">
    <source>
        <dbReference type="Proteomes" id="UP000546244"/>
    </source>
</evidence>
<dbReference type="Proteomes" id="UP000539064">
    <property type="component" value="Unassembled WGS sequence"/>
</dbReference>
<evidence type="ECO:0000313" key="3">
    <source>
        <dbReference type="EMBL" id="MBC1330503.1"/>
    </source>
</evidence>
<gene>
    <name evidence="1" type="ORF">EP57_10870</name>
    <name evidence="3" type="ORF">HB759_00945</name>
    <name evidence="2" type="ORF">HB811_01060</name>
    <name evidence="4" type="ORF">HB847_05775</name>
    <name evidence="5" type="ORF">HB902_02505</name>
    <name evidence="6" type="ORF">HB907_04680</name>
    <name evidence="14" type="ORF">HBP98_12450</name>
    <name evidence="7" type="ORF">HCA52_09990</name>
    <name evidence="8" type="ORF">HCB06_12365</name>
    <name evidence="10" type="ORF">HCB25_02655</name>
    <name evidence="9" type="ORF">HCB26_01020</name>
    <name evidence="11" type="ORF">HCB69_01635</name>
    <name evidence="12" type="ORF">HCC36_03465</name>
    <name evidence="13" type="ORF">HCJ81_08630</name>
</gene>
<dbReference type="InterPro" id="IPR000150">
    <property type="entry name" value="Cof"/>
</dbReference>
<comment type="caution">
    <text evidence="1">The sequence shown here is derived from an EMBL/GenBank/DDBJ whole genome shotgun (WGS) entry which is preliminary data.</text>
</comment>
<dbReference type="PROSITE" id="PS01228">
    <property type="entry name" value="COF_1"/>
    <property type="match status" value="1"/>
</dbReference>
<dbReference type="InterPro" id="IPR023214">
    <property type="entry name" value="HAD_sf"/>
</dbReference>
<dbReference type="Gene3D" id="3.30.1240.10">
    <property type="match status" value="1"/>
</dbReference>
<dbReference type="Gene3D" id="3.40.50.1000">
    <property type="entry name" value="HAD superfamily/HAD-like"/>
    <property type="match status" value="1"/>
</dbReference>
<dbReference type="Proteomes" id="UP000585696">
    <property type="component" value="Unassembled WGS sequence"/>
</dbReference>
<dbReference type="PROSITE" id="PS01229">
    <property type="entry name" value="COF_2"/>
    <property type="match status" value="1"/>
</dbReference>
<evidence type="ECO:0000313" key="13">
    <source>
        <dbReference type="EMBL" id="MBC2310954.1"/>
    </source>
</evidence>
<dbReference type="Proteomes" id="UP000543379">
    <property type="component" value="Unassembled WGS sequence"/>
</dbReference>
<dbReference type="EMBL" id="JAARRU010000001">
    <property type="protein sequence ID" value="MBC1564690.1"/>
    <property type="molecule type" value="Genomic_DNA"/>
</dbReference>
<dbReference type="Proteomes" id="UP000029844">
    <property type="component" value="Unassembled WGS sequence"/>
</dbReference>
<dbReference type="OrthoDB" id="9810101at2"/>
<dbReference type="EMBL" id="JAARYH010000001">
    <property type="protein sequence ID" value="MBC2165152.1"/>
    <property type="molecule type" value="Genomic_DNA"/>
</dbReference>
<dbReference type="Proteomes" id="UP000543005">
    <property type="component" value="Unassembled WGS sequence"/>
</dbReference>
<evidence type="ECO:0000313" key="19">
    <source>
        <dbReference type="Proteomes" id="UP000539064"/>
    </source>
</evidence>
<dbReference type="RefSeq" id="WP_036086581.1">
    <property type="nucleotide sequence ID" value="NZ_CBCSHQ010000002.1"/>
</dbReference>
<evidence type="ECO:0000313" key="28">
    <source>
        <dbReference type="Proteomes" id="UP000591929"/>
    </source>
</evidence>
<organism evidence="1 15">
    <name type="scientific">Listeria booriae</name>
    <dbReference type="NCBI Taxonomy" id="1552123"/>
    <lineage>
        <taxon>Bacteria</taxon>
        <taxon>Bacillati</taxon>
        <taxon>Bacillota</taxon>
        <taxon>Bacilli</taxon>
        <taxon>Bacillales</taxon>
        <taxon>Listeriaceae</taxon>
        <taxon>Listeria</taxon>
    </lineage>
</organism>
<dbReference type="EMBL" id="JAARYY010000001">
    <property type="protein sequence ID" value="MBC2242950.1"/>
    <property type="molecule type" value="Genomic_DNA"/>
</dbReference>
<evidence type="ECO:0000313" key="24">
    <source>
        <dbReference type="Proteomes" id="UP000550367"/>
    </source>
</evidence>
<evidence type="ECO:0000313" key="9">
    <source>
        <dbReference type="EMBL" id="MBC2165152.1"/>
    </source>
</evidence>
<name>A0A099W5Y5_9LIST</name>
<evidence type="ECO:0000313" key="16">
    <source>
        <dbReference type="Proteomes" id="UP000519573"/>
    </source>
</evidence>
<dbReference type="EMBL" id="JAARPL010000003">
    <property type="protein sequence ID" value="MBC1371874.1"/>
    <property type="molecule type" value="Genomic_DNA"/>
</dbReference>
<evidence type="ECO:0000313" key="4">
    <source>
        <dbReference type="EMBL" id="MBC1371874.1"/>
    </source>
</evidence>
<dbReference type="Proteomes" id="UP000565628">
    <property type="component" value="Unassembled WGS sequence"/>
</dbReference>
<evidence type="ECO:0000313" key="6">
    <source>
        <dbReference type="EMBL" id="MBC1564690.1"/>
    </source>
</evidence>
<evidence type="ECO:0000313" key="14">
    <source>
        <dbReference type="EMBL" id="MBC2372814.1"/>
    </source>
</evidence>
<sequence length="256" mass="28951">MKKIVFFDVDGTLVNEQKEIPDSARKAVKALQDKGVYVAIASGRAPFLLKEICKELAINSYVSFNGQYVVFEGEMVFDNPLPQQSMERLIELSEELDHPLVFMNEETLRTNIPDHHKVHEGMNSLKEGYPELDAEFYKDRTLYQCLLFADESYDAFYKENFPEYGFLRWHDVSMDVAPANGSKAVGIREMLKRLDFKIEDAYAFGDGLNDIEMLQEVGTGVAMGNGRDEVKAVADYVTDSVDDDGLLKGLQHLGLL</sequence>
<keyword evidence="1" id="KW-0378">Hydrolase</keyword>
<dbReference type="eggNOG" id="COG0561">
    <property type="taxonomic scope" value="Bacteria"/>
</dbReference>
<evidence type="ECO:0000313" key="5">
    <source>
        <dbReference type="EMBL" id="MBC1560928.1"/>
    </source>
</evidence>
<evidence type="ECO:0000313" key="17">
    <source>
        <dbReference type="Proteomes" id="UP000529446"/>
    </source>
</evidence>
<dbReference type="EMBL" id="JAASWV010000010">
    <property type="protein sequence ID" value="MBC2310954.1"/>
    <property type="molecule type" value="Genomic_DNA"/>
</dbReference>
<evidence type="ECO:0000313" key="27">
    <source>
        <dbReference type="Proteomes" id="UP000586951"/>
    </source>
</evidence>
<evidence type="ECO:0000313" key="26">
    <source>
        <dbReference type="Proteomes" id="UP000585696"/>
    </source>
</evidence>
<evidence type="ECO:0000313" key="11">
    <source>
        <dbReference type="EMBL" id="MBC2283077.1"/>
    </source>
</evidence>
<evidence type="ECO:0000313" key="25">
    <source>
        <dbReference type="Proteomes" id="UP000565628"/>
    </source>
</evidence>
<evidence type="ECO:0000313" key="1">
    <source>
        <dbReference type="EMBL" id="KGL40392.1"/>
    </source>
</evidence>
<dbReference type="EMBL" id="JNFA01000024">
    <property type="protein sequence ID" value="KGL40392.1"/>
    <property type="molecule type" value="Genomic_DNA"/>
</dbReference>
<dbReference type="GeneID" id="58717870"/>
<evidence type="ECO:0000313" key="20">
    <source>
        <dbReference type="Proteomes" id="UP000541955"/>
    </source>
</evidence>
<dbReference type="CDD" id="cd07517">
    <property type="entry name" value="HAD_HPP"/>
    <property type="match status" value="1"/>
</dbReference>
<proteinExistence type="predicted"/>
<dbReference type="Proteomes" id="UP000586951">
    <property type="component" value="Unassembled WGS sequence"/>
</dbReference>
<dbReference type="InterPro" id="IPR006379">
    <property type="entry name" value="HAD-SF_hydro_IIB"/>
</dbReference>
<dbReference type="SFLD" id="SFLDG01144">
    <property type="entry name" value="C2.B.4:_PGP_Like"/>
    <property type="match status" value="1"/>
</dbReference>
<dbReference type="GO" id="GO:0005829">
    <property type="term" value="C:cytosol"/>
    <property type="evidence" value="ECO:0007669"/>
    <property type="project" value="TreeGrafter"/>
</dbReference>
<evidence type="ECO:0000313" key="8">
    <source>
        <dbReference type="EMBL" id="MBC2117414.1"/>
    </source>
</evidence>
<dbReference type="SFLD" id="SFLDS00003">
    <property type="entry name" value="Haloacid_Dehalogenase"/>
    <property type="match status" value="1"/>
</dbReference>
<dbReference type="Proteomes" id="UP000532866">
    <property type="component" value="Unassembled WGS sequence"/>
</dbReference>
<dbReference type="EMBL" id="JAARRW010000001">
    <property type="protein sequence ID" value="MBC1560928.1"/>
    <property type="molecule type" value="Genomic_DNA"/>
</dbReference>
<dbReference type="NCBIfam" id="TIGR00099">
    <property type="entry name" value="Cof-subfamily"/>
    <property type="match status" value="1"/>
</dbReference>
<accession>A0A099W5Y5</accession>
<evidence type="ECO:0000313" key="10">
    <source>
        <dbReference type="EMBL" id="MBC2242950.1"/>
    </source>
</evidence>
<dbReference type="EMBL" id="JAARZT010000005">
    <property type="protein sequence ID" value="MBC2292279.1"/>
    <property type="molecule type" value="Genomic_DNA"/>
</dbReference>
<dbReference type="PANTHER" id="PTHR10000:SF25">
    <property type="entry name" value="PHOSPHATASE YKRA-RELATED"/>
    <property type="match status" value="1"/>
</dbReference>
<dbReference type="Proteomes" id="UP000519573">
    <property type="component" value="Unassembled WGS sequence"/>
</dbReference>
<dbReference type="Proteomes" id="UP000591929">
    <property type="component" value="Unassembled WGS sequence"/>
</dbReference>
<dbReference type="EMBL" id="JAARMV010000003">
    <property type="protein sequence ID" value="MBC2372814.1"/>
    <property type="molecule type" value="Genomic_DNA"/>
</dbReference>
<evidence type="ECO:0000313" key="2">
    <source>
        <dbReference type="EMBL" id="MBC1315346.1"/>
    </source>
</evidence>
<evidence type="ECO:0000313" key="7">
    <source>
        <dbReference type="EMBL" id="MBC1793746.1"/>
    </source>
</evidence>